<dbReference type="STRING" id="1576369.SAMN05421753_102127"/>
<reference evidence="2" key="1">
    <citation type="submission" date="2016-10" db="EMBL/GenBank/DDBJ databases">
        <authorList>
            <person name="Varghese N."/>
            <person name="Submissions S."/>
        </authorList>
    </citation>
    <scope>NUCLEOTIDE SEQUENCE [LARGE SCALE GENOMIC DNA]</scope>
    <source>
        <strain evidence="2">DSM 26348</strain>
    </source>
</reference>
<keyword evidence="2" id="KW-1185">Reference proteome</keyword>
<dbReference type="PANTHER" id="PTHR30164:SF2">
    <property type="entry name" value="PROTEIN MTFA"/>
    <property type="match status" value="1"/>
</dbReference>
<evidence type="ECO:0008006" key="3">
    <source>
        <dbReference type="Google" id="ProtNLM"/>
    </source>
</evidence>
<proteinExistence type="predicted"/>
<dbReference type="GO" id="GO:0005829">
    <property type="term" value="C:cytosol"/>
    <property type="evidence" value="ECO:0007669"/>
    <property type="project" value="TreeGrafter"/>
</dbReference>
<dbReference type="Gene3D" id="1.10.472.150">
    <property type="entry name" value="Glucose-regulated metallo-peptidase M90, N-terminal domain"/>
    <property type="match status" value="1"/>
</dbReference>
<dbReference type="InterPro" id="IPR024079">
    <property type="entry name" value="MetalloPept_cat_dom_sf"/>
</dbReference>
<dbReference type="Gene3D" id="3.40.390.10">
    <property type="entry name" value="Collagenase (Catalytic Domain)"/>
    <property type="match status" value="1"/>
</dbReference>
<organism evidence="1 2">
    <name type="scientific">Planctomicrobium piriforme</name>
    <dbReference type="NCBI Taxonomy" id="1576369"/>
    <lineage>
        <taxon>Bacteria</taxon>
        <taxon>Pseudomonadati</taxon>
        <taxon>Planctomycetota</taxon>
        <taxon>Planctomycetia</taxon>
        <taxon>Planctomycetales</taxon>
        <taxon>Planctomycetaceae</taxon>
        <taxon>Planctomicrobium</taxon>
    </lineage>
</organism>
<protein>
    <recommendedName>
        <fullName evidence="3">Protein MtfA</fullName>
    </recommendedName>
</protein>
<dbReference type="PANTHER" id="PTHR30164">
    <property type="entry name" value="MTFA PEPTIDASE"/>
    <property type="match status" value="1"/>
</dbReference>
<gene>
    <name evidence="1" type="ORF">SAMN05421753_102127</name>
</gene>
<dbReference type="InterPro" id="IPR042252">
    <property type="entry name" value="MtfA_N"/>
</dbReference>
<dbReference type="GO" id="GO:0004177">
    <property type="term" value="F:aminopeptidase activity"/>
    <property type="evidence" value="ECO:0007669"/>
    <property type="project" value="TreeGrafter"/>
</dbReference>
<name>A0A1I3C5V7_9PLAN</name>
<sequence>MIFNWLASRRRKKILSESFSADWEQVLVNSAWQVRLLSAVQGEKLRRLIQVFVAEKNWEGCNGLTLTDEIKVVIAAFACLLVVGFDYEEHFENVLSILVYPAGYMGKETQVVGSGLVLEGEQARIGEAWYRGPVILSWTDIRLAVARQTPGRNVVFHEFAHQLDMLNGRNVDGTPPLRSEELLTRWRTVMDAELAELSQACRQGEPTFLDCYGATNSGEFLAVTTESFFEAPRHFRRFHPELYSVLSEYYGLDLAALAEM</sequence>
<dbReference type="GO" id="GO:0008237">
    <property type="term" value="F:metallopeptidase activity"/>
    <property type="evidence" value="ECO:0007669"/>
    <property type="project" value="InterPro"/>
</dbReference>
<dbReference type="SUPFAM" id="SSF55486">
    <property type="entry name" value="Metalloproteases ('zincins'), catalytic domain"/>
    <property type="match status" value="1"/>
</dbReference>
<accession>A0A1I3C5V7</accession>
<evidence type="ECO:0000313" key="1">
    <source>
        <dbReference type="EMBL" id="SFH69917.1"/>
    </source>
</evidence>
<dbReference type="EMBL" id="FOQD01000002">
    <property type="protein sequence ID" value="SFH69917.1"/>
    <property type="molecule type" value="Genomic_DNA"/>
</dbReference>
<dbReference type="AlphaFoldDB" id="A0A1I3C5V7"/>
<dbReference type="Proteomes" id="UP000199518">
    <property type="component" value="Unassembled WGS sequence"/>
</dbReference>
<dbReference type="RefSeq" id="WP_175517075.1">
    <property type="nucleotide sequence ID" value="NZ_FOQD01000002.1"/>
</dbReference>
<dbReference type="InterPro" id="IPR010384">
    <property type="entry name" value="MtfA_fam"/>
</dbReference>
<dbReference type="CDD" id="cd20169">
    <property type="entry name" value="Peptidase_M90_mtfA"/>
    <property type="match status" value="1"/>
</dbReference>
<evidence type="ECO:0000313" key="2">
    <source>
        <dbReference type="Proteomes" id="UP000199518"/>
    </source>
</evidence>
<dbReference type="Pfam" id="PF06167">
    <property type="entry name" value="Peptidase_M90"/>
    <property type="match status" value="1"/>
</dbReference>